<protein>
    <submittedName>
        <fullName evidence="2">Uncharacterized protein</fullName>
    </submittedName>
</protein>
<dbReference type="Proteomes" id="UP000006693">
    <property type="component" value="Chromosome 2"/>
</dbReference>
<keyword evidence="3" id="KW-1185">Reference proteome</keyword>
<evidence type="ECO:0000313" key="3">
    <source>
        <dbReference type="Proteomes" id="UP000006693"/>
    </source>
</evidence>
<gene>
    <name evidence="2" type="ordered locus">BMAA1231</name>
</gene>
<evidence type="ECO:0000256" key="1">
    <source>
        <dbReference type="SAM" id="MobiDB-lite"/>
    </source>
</evidence>
<evidence type="ECO:0000313" key="2">
    <source>
        <dbReference type="EMBL" id="AAY59142.1"/>
    </source>
</evidence>
<feature type="compositionally biased region" description="Polar residues" evidence="1">
    <location>
        <begin position="33"/>
        <end position="43"/>
    </location>
</feature>
<proteinExistence type="predicted"/>
<dbReference type="EMBL" id="CP000011">
    <property type="protein sequence ID" value="AAY59142.1"/>
    <property type="molecule type" value="Genomic_DNA"/>
</dbReference>
<reference evidence="2 3" key="1">
    <citation type="journal article" date="2004" name="Proc. Natl. Acad. Sci. U.S.A.">
        <title>Structural flexibility in the Burkholderia mallei genome.</title>
        <authorList>
            <person name="Nierman W.C."/>
            <person name="DeShazer D."/>
            <person name="Kim H.S."/>
            <person name="Tettelin H."/>
            <person name="Nelson K.E."/>
            <person name="Feldblyum T."/>
            <person name="Ulrich R.L."/>
            <person name="Ronning C.M."/>
            <person name="Brinkac L.M."/>
            <person name="Daugherty S.C."/>
            <person name="Davidsen T.D."/>
            <person name="Deboy R.T."/>
            <person name="Dimitrov G."/>
            <person name="Dodson R.J."/>
            <person name="Durkin A.S."/>
            <person name="Gwinn M.L."/>
            <person name="Haft D.H."/>
            <person name="Khouri H."/>
            <person name="Kolonay J.F."/>
            <person name="Madupu R."/>
            <person name="Mohammoud Y."/>
            <person name="Nelson W.C."/>
            <person name="Radune D."/>
            <person name="Romero C.M."/>
            <person name="Sarria S."/>
            <person name="Selengut J."/>
            <person name="Shamblin C."/>
            <person name="Sullivan S.A."/>
            <person name="White O."/>
            <person name="Yu Y."/>
            <person name="Zafar N."/>
            <person name="Zhou L."/>
            <person name="Fraser C.M."/>
        </authorList>
    </citation>
    <scope>NUCLEOTIDE SEQUENCE [LARGE SCALE GENOMIC DNA]</scope>
    <source>
        <strain evidence="2 3">ATCC 23344</strain>
    </source>
</reference>
<sequence>MHPTPSGRRAARRRLTVSIVPAGAANRAPPSRFISSQRQSNHPQARAPPGKHRGRARTPHAAASARCCDWQAP</sequence>
<organism evidence="2 3">
    <name type="scientific">Burkholderia mallei (strain ATCC 23344)</name>
    <dbReference type="NCBI Taxonomy" id="243160"/>
    <lineage>
        <taxon>Bacteria</taxon>
        <taxon>Pseudomonadati</taxon>
        <taxon>Pseudomonadota</taxon>
        <taxon>Betaproteobacteria</taxon>
        <taxon>Burkholderiales</taxon>
        <taxon>Burkholderiaceae</taxon>
        <taxon>Burkholderia</taxon>
        <taxon>pseudomallei group</taxon>
    </lineage>
</organism>
<dbReference type="AlphaFoldDB" id="A0A0H2XER7"/>
<dbReference type="HOGENOM" id="CLU_2697519_0_0_4"/>
<feature type="region of interest" description="Disordered" evidence="1">
    <location>
        <begin position="1"/>
        <end position="73"/>
    </location>
</feature>
<name>A0A0H2XER7_BURMA</name>
<feature type="compositionally biased region" description="Basic residues" evidence="1">
    <location>
        <begin position="49"/>
        <end position="58"/>
    </location>
</feature>
<accession>A0A0H2XER7</accession>
<dbReference type="KEGG" id="bma:BMAA1231"/>